<dbReference type="PANTHER" id="PTHR37984">
    <property type="entry name" value="PROTEIN CBG26694"/>
    <property type="match status" value="1"/>
</dbReference>
<dbReference type="GO" id="GO:0071897">
    <property type="term" value="P:DNA biosynthetic process"/>
    <property type="evidence" value="ECO:0007669"/>
    <property type="project" value="UniProtKB-ARBA"/>
</dbReference>
<dbReference type="Gene3D" id="3.30.70.270">
    <property type="match status" value="1"/>
</dbReference>
<dbReference type="InterPro" id="IPR050951">
    <property type="entry name" value="Retrovirus_Pol_polyprotein"/>
</dbReference>
<dbReference type="InterPro" id="IPR043128">
    <property type="entry name" value="Rev_trsase/Diguanyl_cyclase"/>
</dbReference>
<sequence length="209" mass="23467">MRMPFGFVCAQDIFKQKMEETFSSLEGLGVIEDDIITSDKNDKHDRNLLCVLERARKEGVKFNPEKCIFGVPSIPNFGHIITAENIRPDPRKVEALKDLPYPTSKEELITSLEWSVFYPVVLDESQPIAPDPLLEDTESSEKSDATGPPITIPTRFRVDKTSDVPATPFPTPNPAPVNNNRNANLSGAPLGPRLSRYERPIKPRHIFDL</sequence>
<proteinExistence type="predicted"/>
<feature type="region of interest" description="Disordered" evidence="1">
    <location>
        <begin position="129"/>
        <end position="195"/>
    </location>
</feature>
<keyword evidence="3" id="KW-1185">Reference proteome</keyword>
<dbReference type="SUPFAM" id="SSF56672">
    <property type="entry name" value="DNA/RNA polymerases"/>
    <property type="match status" value="1"/>
</dbReference>
<evidence type="ECO:0000256" key="1">
    <source>
        <dbReference type="SAM" id="MobiDB-lite"/>
    </source>
</evidence>
<comment type="caution">
    <text evidence="2">The sequence shown here is derived from an EMBL/GenBank/DDBJ whole genome shotgun (WGS) entry which is preliminary data.</text>
</comment>
<gene>
    <name evidence="2" type="ORF">QYM36_013865</name>
</gene>
<protein>
    <recommendedName>
        <fullName evidence="4">Reverse transcriptase domain-containing protein</fullName>
    </recommendedName>
</protein>
<accession>A0AA88HE40</accession>
<evidence type="ECO:0000313" key="2">
    <source>
        <dbReference type="EMBL" id="KAK2710350.1"/>
    </source>
</evidence>
<dbReference type="AlphaFoldDB" id="A0AA88HE40"/>
<evidence type="ECO:0000313" key="3">
    <source>
        <dbReference type="Proteomes" id="UP001187531"/>
    </source>
</evidence>
<dbReference type="PANTHER" id="PTHR37984:SF7">
    <property type="entry name" value="INTEGRASE CATALYTIC DOMAIN-CONTAINING PROTEIN"/>
    <property type="match status" value="1"/>
</dbReference>
<name>A0AA88HE40_ARTSF</name>
<organism evidence="2 3">
    <name type="scientific">Artemia franciscana</name>
    <name type="common">Brine shrimp</name>
    <name type="synonym">Artemia sanfranciscana</name>
    <dbReference type="NCBI Taxonomy" id="6661"/>
    <lineage>
        <taxon>Eukaryota</taxon>
        <taxon>Metazoa</taxon>
        <taxon>Ecdysozoa</taxon>
        <taxon>Arthropoda</taxon>
        <taxon>Crustacea</taxon>
        <taxon>Branchiopoda</taxon>
        <taxon>Anostraca</taxon>
        <taxon>Artemiidae</taxon>
        <taxon>Artemia</taxon>
    </lineage>
</organism>
<dbReference type="EMBL" id="JAVRJZ010000017">
    <property type="protein sequence ID" value="KAK2710350.1"/>
    <property type="molecule type" value="Genomic_DNA"/>
</dbReference>
<reference evidence="2" key="1">
    <citation type="submission" date="2023-07" db="EMBL/GenBank/DDBJ databases">
        <title>Chromosome-level genome assembly of Artemia franciscana.</title>
        <authorList>
            <person name="Jo E."/>
        </authorList>
    </citation>
    <scope>NUCLEOTIDE SEQUENCE</scope>
    <source>
        <tissue evidence="2">Whole body</tissue>
    </source>
</reference>
<dbReference type="InterPro" id="IPR043502">
    <property type="entry name" value="DNA/RNA_pol_sf"/>
</dbReference>
<dbReference type="Proteomes" id="UP001187531">
    <property type="component" value="Unassembled WGS sequence"/>
</dbReference>
<evidence type="ECO:0008006" key="4">
    <source>
        <dbReference type="Google" id="ProtNLM"/>
    </source>
</evidence>